<sequence length="270" mass="30375">MAVLVALACVAGASAPAAQDVVQMLQDDANRVRSAQAAAEADLTTVHPLPVRAYPQSDWALRRLDADAERQRQREADSLAARADSLLRASRRLTVLDWEKTDPGAQEPFLEDFRETYWKAASALIPSPIDTMGTLELRTRLTQLFGTPTRNAAAAAQERYLGSEFVQFEYWFVVNDTIPLLVLDTAGPFGRGLLIAGRESQSTLMPKIKADLSARLLAAPATVPYVDYYHDFERKQWFKTGFDGEAYFTERIRTPRWARNFVDTKWLIHR</sequence>
<protein>
    <recommendedName>
        <fullName evidence="4">DUF885 domain-containing protein</fullName>
    </recommendedName>
</protein>
<accession>A0A259TYL5</accession>
<feature type="chain" id="PRO_5012514521" description="DUF885 domain-containing protein" evidence="1">
    <location>
        <begin position="18"/>
        <end position="270"/>
    </location>
</feature>
<evidence type="ECO:0000313" key="3">
    <source>
        <dbReference type="Proteomes" id="UP000216446"/>
    </source>
</evidence>
<organism evidence="2 3">
    <name type="scientific">Rubricoccus marinus</name>
    <dbReference type="NCBI Taxonomy" id="716817"/>
    <lineage>
        <taxon>Bacteria</taxon>
        <taxon>Pseudomonadati</taxon>
        <taxon>Rhodothermota</taxon>
        <taxon>Rhodothermia</taxon>
        <taxon>Rhodothermales</taxon>
        <taxon>Rubricoccaceae</taxon>
        <taxon>Rubricoccus</taxon>
    </lineage>
</organism>
<feature type="signal peptide" evidence="1">
    <location>
        <begin position="1"/>
        <end position="17"/>
    </location>
</feature>
<evidence type="ECO:0008006" key="4">
    <source>
        <dbReference type="Google" id="ProtNLM"/>
    </source>
</evidence>
<comment type="caution">
    <text evidence="2">The sequence shown here is derived from an EMBL/GenBank/DDBJ whole genome shotgun (WGS) entry which is preliminary data.</text>
</comment>
<evidence type="ECO:0000256" key="1">
    <source>
        <dbReference type="SAM" id="SignalP"/>
    </source>
</evidence>
<dbReference type="AlphaFoldDB" id="A0A259TYL5"/>
<reference evidence="2 3" key="1">
    <citation type="submission" date="2016-11" db="EMBL/GenBank/DDBJ databases">
        <title>Study of marine rhodopsin-containing bacteria.</title>
        <authorList>
            <person name="Yoshizawa S."/>
            <person name="Kumagai Y."/>
            <person name="Kogure K."/>
        </authorList>
    </citation>
    <scope>NUCLEOTIDE SEQUENCE [LARGE SCALE GENOMIC DNA]</scope>
    <source>
        <strain evidence="2 3">SG-29</strain>
    </source>
</reference>
<proteinExistence type="predicted"/>
<keyword evidence="3" id="KW-1185">Reference proteome</keyword>
<evidence type="ECO:0000313" key="2">
    <source>
        <dbReference type="EMBL" id="OZC02842.1"/>
    </source>
</evidence>
<gene>
    <name evidence="2" type="ORF">BSZ36_07555</name>
</gene>
<keyword evidence="1" id="KW-0732">Signal</keyword>
<dbReference type="EMBL" id="MQWB01000001">
    <property type="protein sequence ID" value="OZC02842.1"/>
    <property type="molecule type" value="Genomic_DNA"/>
</dbReference>
<name>A0A259TYL5_9BACT</name>
<dbReference type="Proteomes" id="UP000216446">
    <property type="component" value="Unassembled WGS sequence"/>
</dbReference>
<dbReference type="InParanoid" id="A0A259TYL5"/>